<sequence>MEIEAENTRIQNDVQQETNKRIDSVVDTQKTQEETQTNQGGQITEIKDTLQDHNTHLVKLEERTVSIGGTQDDIKKTQKQQGEKSQEQDAKIEKQGEKITEQGKEQEKTNKKVDSTQKQLNNAIDTTNANLERQEEINNDLQGQIVRK</sequence>
<reference evidence="2 3" key="1">
    <citation type="journal article" date="2018" name="BMC Genomics">
        <title>Comparative genome analysis of jujube witches'-broom Phytoplasma, an obligate pathogen that causes jujube witches'-broom disease.</title>
        <authorList>
            <person name="Wang J."/>
            <person name="Song L."/>
            <person name="Jiao Q."/>
            <person name="Yang S."/>
            <person name="Gao R."/>
            <person name="Lu X."/>
            <person name="Zhou G."/>
        </authorList>
    </citation>
    <scope>NUCLEOTIDE SEQUENCE [LARGE SCALE GENOMIC DNA]</scope>
    <source>
        <strain evidence="2">Jwb-nky</strain>
    </source>
</reference>
<dbReference type="EMBL" id="CP025121">
    <property type="protein sequence ID" value="AYJ01392.1"/>
    <property type="molecule type" value="Genomic_DNA"/>
</dbReference>
<keyword evidence="3" id="KW-1185">Reference proteome</keyword>
<evidence type="ECO:0000313" key="2">
    <source>
        <dbReference type="EMBL" id="AYJ01392.1"/>
    </source>
</evidence>
<organism evidence="2 3">
    <name type="scientific">Ziziphus jujuba witches'-broom phytoplasma</name>
    <dbReference type="NCBI Taxonomy" id="135727"/>
    <lineage>
        <taxon>Bacteria</taxon>
        <taxon>Bacillati</taxon>
        <taxon>Mycoplasmatota</taxon>
        <taxon>Mollicutes</taxon>
        <taxon>Acholeplasmatales</taxon>
        <taxon>Acholeplasmataceae</taxon>
        <taxon>Candidatus Phytoplasma</taxon>
        <taxon>16SrV (Elm yellows group)</taxon>
    </lineage>
</organism>
<dbReference type="Proteomes" id="UP000272462">
    <property type="component" value="Chromosome"/>
</dbReference>
<accession>A0A660HN30</accession>
<feature type="compositionally biased region" description="Polar residues" evidence="1">
    <location>
        <begin position="116"/>
        <end position="131"/>
    </location>
</feature>
<gene>
    <name evidence="2" type="ORF">CWO85_02670</name>
</gene>
<proteinExistence type="predicted"/>
<name>A0A660HN30_ZIZJU</name>
<feature type="compositionally biased region" description="Low complexity" evidence="1">
    <location>
        <begin position="34"/>
        <end position="44"/>
    </location>
</feature>
<feature type="region of interest" description="Disordered" evidence="1">
    <location>
        <begin position="61"/>
        <end position="148"/>
    </location>
</feature>
<protein>
    <submittedName>
        <fullName evidence="2">Uncharacterized protein</fullName>
    </submittedName>
</protein>
<dbReference type="RefSeq" id="WP_121464104.1">
    <property type="nucleotide sequence ID" value="NZ_CP025121.1"/>
</dbReference>
<dbReference type="AlphaFoldDB" id="A0A660HN30"/>
<evidence type="ECO:0000313" key="3">
    <source>
        <dbReference type="Proteomes" id="UP000272462"/>
    </source>
</evidence>
<evidence type="ECO:0000256" key="1">
    <source>
        <dbReference type="SAM" id="MobiDB-lite"/>
    </source>
</evidence>
<feature type="compositionally biased region" description="Basic and acidic residues" evidence="1">
    <location>
        <begin position="72"/>
        <end position="115"/>
    </location>
</feature>
<feature type="region of interest" description="Disordered" evidence="1">
    <location>
        <begin position="1"/>
        <end position="45"/>
    </location>
</feature>
<feature type="compositionally biased region" description="Polar residues" evidence="1">
    <location>
        <begin position="8"/>
        <end position="17"/>
    </location>
</feature>
<dbReference type="KEGG" id="pzi:CWO85_02670"/>